<evidence type="ECO:0000313" key="10">
    <source>
        <dbReference type="Proteomes" id="UP000245390"/>
    </source>
</evidence>
<dbReference type="SUPFAM" id="SSF56349">
    <property type="entry name" value="DNA breaking-rejoining enzymes"/>
    <property type="match status" value="1"/>
</dbReference>
<keyword evidence="6 9" id="KW-0413">Isomerase</keyword>
<dbReference type="Pfam" id="PF21338">
    <property type="entry name" value="Top1B_N_bact"/>
    <property type="match status" value="1"/>
</dbReference>
<protein>
    <recommendedName>
        <fullName evidence="3">DNA topoisomerase</fullName>
        <ecNumber evidence="3">5.6.2.1</ecNumber>
    </recommendedName>
</protein>
<dbReference type="GO" id="GO:0003677">
    <property type="term" value="F:DNA binding"/>
    <property type="evidence" value="ECO:0007669"/>
    <property type="project" value="UniProtKB-KW"/>
</dbReference>
<evidence type="ECO:0000313" key="9">
    <source>
        <dbReference type="EMBL" id="PWK54856.1"/>
    </source>
</evidence>
<keyword evidence="4" id="KW-0799">Topoisomerase</keyword>
<dbReference type="AlphaFoldDB" id="A0A316G4L0"/>
<keyword evidence="10" id="KW-1185">Reference proteome</keyword>
<evidence type="ECO:0000256" key="1">
    <source>
        <dbReference type="ARBA" id="ARBA00000213"/>
    </source>
</evidence>
<dbReference type="InterPro" id="IPR049331">
    <property type="entry name" value="Top1B_N_bact"/>
</dbReference>
<sequence>MNAAPASLTYYPDNRPGIRRERKGRGFSYIAPDGTRISRGAERQRIESLAVPPAYENVWICPKPNGHLQATGYDVRERKQYRYHPDWTTFRSERKFERLADFGRCLPGIRRRVSKHLNLDAGEQGFAIAAVVAMMDCLSLRVGNPEYADENGTYGATTLKSKHLRLQDHALHLNYVAKGNKKVMRQVGNRKLMETLQKLHDLPGAELVTWIDEDGDARAVSSDQVNAWIQEATGQPDLTAKTFRTWAGSVAALEAAAKADRVTIKGMSEAAAERLANTPTIARTSYIHPAVIALAETPEALQVEAEDLRGLRASERKLLGLLDYWKG</sequence>
<gene>
    <name evidence="9" type="ORF">C8D95_110150</name>
</gene>
<dbReference type="EMBL" id="QGGV01000010">
    <property type="protein sequence ID" value="PWK54856.1"/>
    <property type="molecule type" value="Genomic_DNA"/>
</dbReference>
<dbReference type="Proteomes" id="UP000245390">
    <property type="component" value="Unassembled WGS sequence"/>
</dbReference>
<dbReference type="Pfam" id="PF01028">
    <property type="entry name" value="Topoisom_I"/>
    <property type="match status" value="1"/>
</dbReference>
<dbReference type="InterPro" id="IPR011010">
    <property type="entry name" value="DNA_brk_join_enz"/>
</dbReference>
<dbReference type="InterPro" id="IPR014711">
    <property type="entry name" value="TopoI_cat_a-hlx-sub_euk"/>
</dbReference>
<name>A0A316G4L0_9RHOB</name>
<dbReference type="InterPro" id="IPR035447">
    <property type="entry name" value="DNA_topo_I_N_sf"/>
</dbReference>
<dbReference type="KEGG" id="salo:EF888_00650"/>
<feature type="domain" description="DNA topoisomerase IB N-terminal" evidence="8">
    <location>
        <begin position="26"/>
        <end position="74"/>
    </location>
</feature>
<dbReference type="GO" id="GO:0003917">
    <property type="term" value="F:DNA topoisomerase type I (single strand cut, ATP-independent) activity"/>
    <property type="evidence" value="ECO:0007669"/>
    <property type="project" value="UniProtKB-EC"/>
</dbReference>
<dbReference type="GO" id="GO:0006265">
    <property type="term" value="P:DNA topological change"/>
    <property type="evidence" value="ECO:0007669"/>
    <property type="project" value="InterPro"/>
</dbReference>
<dbReference type="Gene3D" id="3.90.15.10">
    <property type="entry name" value="Topoisomerase I, Chain A, domain 3"/>
    <property type="match status" value="1"/>
</dbReference>
<dbReference type="RefSeq" id="WP_109760679.1">
    <property type="nucleotide sequence ID" value="NZ_QGGV01000010.1"/>
</dbReference>
<organism evidence="9 10">
    <name type="scientific">Silicimonas algicola</name>
    <dbReference type="NCBI Taxonomy" id="1826607"/>
    <lineage>
        <taxon>Bacteria</taxon>
        <taxon>Pseudomonadati</taxon>
        <taxon>Pseudomonadota</taxon>
        <taxon>Alphaproteobacteria</taxon>
        <taxon>Rhodobacterales</taxon>
        <taxon>Paracoccaceae</taxon>
    </lineage>
</organism>
<comment type="catalytic activity">
    <reaction evidence="1">
        <text>ATP-independent breakage of single-stranded DNA, followed by passage and rejoining.</text>
        <dbReference type="EC" id="5.6.2.1"/>
    </reaction>
</comment>
<evidence type="ECO:0000256" key="4">
    <source>
        <dbReference type="ARBA" id="ARBA00023029"/>
    </source>
</evidence>
<dbReference type="InterPro" id="IPR001631">
    <property type="entry name" value="TopoI"/>
</dbReference>
<dbReference type="PRINTS" id="PR00416">
    <property type="entry name" value="EUTPISMRASEI"/>
</dbReference>
<dbReference type="SUPFAM" id="SSF55869">
    <property type="entry name" value="DNA topoisomerase I domain"/>
    <property type="match status" value="1"/>
</dbReference>
<evidence type="ECO:0000256" key="6">
    <source>
        <dbReference type="ARBA" id="ARBA00023235"/>
    </source>
</evidence>
<dbReference type="Gene3D" id="1.10.132.120">
    <property type="match status" value="1"/>
</dbReference>
<evidence type="ECO:0000256" key="2">
    <source>
        <dbReference type="ARBA" id="ARBA00006645"/>
    </source>
</evidence>
<keyword evidence="5" id="KW-0238">DNA-binding</keyword>
<evidence type="ECO:0000259" key="7">
    <source>
        <dbReference type="Pfam" id="PF01028"/>
    </source>
</evidence>
<comment type="caution">
    <text evidence="9">The sequence shown here is derived from an EMBL/GenBank/DDBJ whole genome shotgun (WGS) entry which is preliminary data.</text>
</comment>
<dbReference type="Gene3D" id="3.30.66.10">
    <property type="entry name" value="DNA topoisomerase I domain"/>
    <property type="match status" value="1"/>
</dbReference>
<dbReference type="OrthoDB" id="9778962at2"/>
<dbReference type="PROSITE" id="PS52038">
    <property type="entry name" value="TOPO_IB_2"/>
    <property type="match status" value="1"/>
</dbReference>
<evidence type="ECO:0000256" key="3">
    <source>
        <dbReference type="ARBA" id="ARBA00012891"/>
    </source>
</evidence>
<dbReference type="EC" id="5.6.2.1" evidence="3"/>
<dbReference type="InterPro" id="IPR013500">
    <property type="entry name" value="TopoI_cat_euk"/>
</dbReference>
<comment type="similarity">
    <text evidence="2">Belongs to the type IB topoisomerase family.</text>
</comment>
<evidence type="ECO:0000259" key="8">
    <source>
        <dbReference type="Pfam" id="PF21338"/>
    </source>
</evidence>
<reference evidence="9 10" key="1">
    <citation type="submission" date="2018-05" db="EMBL/GenBank/DDBJ databases">
        <title>Genomic Encyclopedia of Type Strains, Phase IV (KMG-IV): sequencing the most valuable type-strain genomes for metagenomic binning, comparative biology and taxonomic classification.</title>
        <authorList>
            <person name="Goeker M."/>
        </authorList>
    </citation>
    <scope>NUCLEOTIDE SEQUENCE [LARGE SCALE GENOMIC DNA]</scope>
    <source>
        <strain evidence="9 10">DSM 103371</strain>
    </source>
</reference>
<evidence type="ECO:0000256" key="5">
    <source>
        <dbReference type="ARBA" id="ARBA00023125"/>
    </source>
</evidence>
<feature type="domain" description="DNA topoisomerase I catalytic core eukaryotic-type" evidence="7">
    <location>
        <begin position="91"/>
        <end position="259"/>
    </location>
</feature>
<proteinExistence type="inferred from homology"/>
<accession>A0A316G4L0</accession>